<dbReference type="InterPro" id="IPR019819">
    <property type="entry name" value="Carboxylesterase_B_CS"/>
</dbReference>
<comment type="similarity">
    <text evidence="1">Belongs to the type-B carboxylesterase/lipase family.</text>
</comment>
<reference evidence="5 6" key="1">
    <citation type="journal article" date="2021" name="Elife">
        <title>Chloroplast acquisition without the gene transfer in kleptoplastic sea slugs, Plakobranchus ocellatus.</title>
        <authorList>
            <person name="Maeda T."/>
            <person name="Takahashi S."/>
            <person name="Yoshida T."/>
            <person name="Shimamura S."/>
            <person name="Takaki Y."/>
            <person name="Nagai Y."/>
            <person name="Toyoda A."/>
            <person name="Suzuki Y."/>
            <person name="Arimoto A."/>
            <person name="Ishii H."/>
            <person name="Satoh N."/>
            <person name="Nishiyama T."/>
            <person name="Hasebe M."/>
            <person name="Maruyama T."/>
            <person name="Minagawa J."/>
            <person name="Obokata J."/>
            <person name="Shigenobu S."/>
        </authorList>
    </citation>
    <scope>NUCLEOTIDE SEQUENCE [LARGE SCALE GENOMIC DNA]</scope>
</reference>
<comment type="caution">
    <text evidence="5">The sequence shown here is derived from an EMBL/GenBank/DDBJ whole genome shotgun (WGS) entry which is preliminary data.</text>
</comment>
<evidence type="ECO:0000256" key="1">
    <source>
        <dbReference type="ARBA" id="ARBA00005964"/>
    </source>
</evidence>
<dbReference type="EMBL" id="BMAT01008887">
    <property type="protein sequence ID" value="GFR94486.1"/>
    <property type="molecule type" value="Genomic_DNA"/>
</dbReference>
<dbReference type="Gene3D" id="3.40.50.1820">
    <property type="entry name" value="alpha/beta hydrolase"/>
    <property type="match status" value="1"/>
</dbReference>
<evidence type="ECO:0000313" key="5">
    <source>
        <dbReference type="EMBL" id="GFR94486.1"/>
    </source>
</evidence>
<keyword evidence="3" id="KW-0812">Transmembrane</keyword>
<evidence type="ECO:0000313" key="6">
    <source>
        <dbReference type="Proteomes" id="UP000762676"/>
    </source>
</evidence>
<proteinExistence type="inferred from homology"/>
<dbReference type="Pfam" id="PF00135">
    <property type="entry name" value="COesterase"/>
    <property type="match status" value="1"/>
</dbReference>
<evidence type="ECO:0000256" key="3">
    <source>
        <dbReference type="SAM" id="Phobius"/>
    </source>
</evidence>
<keyword evidence="2" id="KW-0732">Signal</keyword>
<dbReference type="InterPro" id="IPR029058">
    <property type="entry name" value="AB_hydrolase_fold"/>
</dbReference>
<keyword evidence="3" id="KW-0472">Membrane</keyword>
<feature type="domain" description="Carboxylesterase type B" evidence="4">
    <location>
        <begin position="53"/>
        <end position="586"/>
    </location>
</feature>
<dbReference type="PANTHER" id="PTHR43903">
    <property type="entry name" value="NEUROLIGIN"/>
    <property type="match status" value="1"/>
</dbReference>
<name>A0AAV4HBP5_9GAST</name>
<dbReference type="InterPro" id="IPR051093">
    <property type="entry name" value="Neuroligin/BSAL"/>
</dbReference>
<keyword evidence="3" id="KW-1133">Transmembrane helix</keyword>
<dbReference type="SUPFAM" id="SSF53474">
    <property type="entry name" value="alpha/beta-Hydrolases"/>
    <property type="match status" value="1"/>
</dbReference>
<organism evidence="5 6">
    <name type="scientific">Elysia marginata</name>
    <dbReference type="NCBI Taxonomy" id="1093978"/>
    <lineage>
        <taxon>Eukaryota</taxon>
        <taxon>Metazoa</taxon>
        <taxon>Spiralia</taxon>
        <taxon>Lophotrochozoa</taxon>
        <taxon>Mollusca</taxon>
        <taxon>Gastropoda</taxon>
        <taxon>Heterobranchia</taxon>
        <taxon>Euthyneura</taxon>
        <taxon>Panpulmonata</taxon>
        <taxon>Sacoglossa</taxon>
        <taxon>Placobranchoidea</taxon>
        <taxon>Plakobranchidae</taxon>
        <taxon>Elysia</taxon>
    </lineage>
</organism>
<evidence type="ECO:0000256" key="2">
    <source>
        <dbReference type="ARBA" id="ARBA00022729"/>
    </source>
</evidence>
<dbReference type="Proteomes" id="UP000762676">
    <property type="component" value="Unassembled WGS sequence"/>
</dbReference>
<keyword evidence="6" id="KW-1185">Reference proteome</keyword>
<dbReference type="GO" id="GO:0016787">
    <property type="term" value="F:hydrolase activity"/>
    <property type="evidence" value="ECO:0007669"/>
    <property type="project" value="UniProtKB-KW"/>
</dbReference>
<evidence type="ECO:0000259" key="4">
    <source>
        <dbReference type="Pfam" id="PF00135"/>
    </source>
</evidence>
<dbReference type="InterPro" id="IPR002018">
    <property type="entry name" value="CarbesteraseB"/>
</dbReference>
<dbReference type="AlphaFoldDB" id="A0AAV4HBP5"/>
<gene>
    <name evidence="5" type="ORF">ElyMa_004404500</name>
</gene>
<protein>
    <submittedName>
        <fullName evidence="5">Carboxylic ester hydrolase</fullName>
    </submittedName>
</protein>
<sequence length="597" mass="66291">MANLLSSKLVRIGAFVTLIALVVISAVVLVILKPWEKHHDARNEKPDVQSYIQVPTTHGDVKGLTYRVSDVENIDVFYGIPFAQPPVGELRLARPERVGTWSPAVKDATKFGNICLQQNPMYSSMTNMSEDCLYVNIFSPRNTVGANDKPLPVMMYVHPGSFRDGSAPYFNYTNLALKGVVVVTTNYRLDGLGFLSTQDDVIPGNFGLLDVALALEFVKEIISSFRGDPKDVTMFGASAGSAIVTEMALSPLTRGKFQRAIMQSGPGTSYWASYIPGFPNPPREVAFALGKRLNCQISEKETERDQSQALLKCLRGQTPENLMANITELTKKDYNSEIIFVPVSGDAFGFLPELPSELASNYTTMVPIPTIRGWSSNDSSWTIDDPFDKGVSYDAVATYLRAVIYALYPGDFPTMFKTALDIYNLTDSSVLSPYDVRSIYIQLRTDLFMESFIVKEARQFSKAASELAVTPDKKAKTFVYQYDYRPSYQTGPAWQGVTHMDEMGMVMGLPNGPKPLTYPVTNEEDHAVGELMTTMWSNFAKYGDPTPKPLDNGVKWPKFGHTYGNQSLLVIRPKPVVREYDRDEPVVLWTGDSGLDG</sequence>
<accession>A0AAV4HBP5</accession>
<keyword evidence="5" id="KW-0378">Hydrolase</keyword>
<feature type="transmembrane region" description="Helical" evidence="3">
    <location>
        <begin position="12"/>
        <end position="32"/>
    </location>
</feature>
<dbReference type="PROSITE" id="PS00941">
    <property type="entry name" value="CARBOXYLESTERASE_B_2"/>
    <property type="match status" value="1"/>
</dbReference>